<dbReference type="AlphaFoldDB" id="A0A7K1GE69"/>
<accession>A0A7K1GE69</accession>
<comment type="caution">
    <text evidence="2">The sequence shown here is derived from an EMBL/GenBank/DDBJ whole genome shotgun (WGS) entry which is preliminary data.</text>
</comment>
<keyword evidence="3" id="KW-1185">Reference proteome</keyword>
<evidence type="ECO:0000313" key="3">
    <source>
        <dbReference type="Proteomes" id="UP000447545"/>
    </source>
</evidence>
<dbReference type="Pfam" id="PF12867">
    <property type="entry name" value="DinB_2"/>
    <property type="match status" value="1"/>
</dbReference>
<evidence type="ECO:0000313" key="2">
    <source>
        <dbReference type="EMBL" id="MTE26149.1"/>
    </source>
</evidence>
<protein>
    <submittedName>
        <fullName evidence="2">DinB family protein</fullName>
    </submittedName>
</protein>
<dbReference type="SUPFAM" id="SSF109854">
    <property type="entry name" value="DinB/YfiT-like putative metalloenzymes"/>
    <property type="match status" value="1"/>
</dbReference>
<organism evidence="2 3">
    <name type="scientific">Winogradskyella ouciana</name>
    <dbReference type="NCBI Taxonomy" id="2608631"/>
    <lineage>
        <taxon>Bacteria</taxon>
        <taxon>Pseudomonadati</taxon>
        <taxon>Bacteroidota</taxon>
        <taxon>Flavobacteriia</taxon>
        <taxon>Flavobacteriales</taxon>
        <taxon>Flavobacteriaceae</taxon>
        <taxon>Winogradskyella</taxon>
    </lineage>
</organism>
<feature type="domain" description="DinB-like" evidence="1">
    <location>
        <begin position="12"/>
        <end position="150"/>
    </location>
</feature>
<sequence length="174" mass="20049">MKYSIEKALEILEQTPKTLKSYLGNLSDDWLFANEGNDTWSPYDVVGHLIHGEKTDWIPRLKIILSNSENKTFESFDRFAQFENSKGKTITQLLNEFENLRQDNLKVLKQLNLSSEQLKLKSMHPELGEVSISELLACWVTHDLGHIAQISRVMAKQYKNEVGPWVAYIPILNT</sequence>
<dbReference type="InterPro" id="IPR024775">
    <property type="entry name" value="DinB-like"/>
</dbReference>
<reference evidence="2 3" key="1">
    <citation type="submission" date="2019-11" db="EMBL/GenBank/DDBJ databases">
        <title>Winogradskyella ouciana sp. nov., isolated from the hadal seawater of the Mariana Trench.</title>
        <authorList>
            <person name="Liu R."/>
        </authorList>
    </citation>
    <scope>NUCLEOTIDE SEQUENCE [LARGE SCALE GENOMIC DNA]</scope>
    <source>
        <strain evidence="2 3">ZXX205</strain>
    </source>
</reference>
<gene>
    <name evidence="2" type="ORF">F1003_04315</name>
</gene>
<name>A0A7K1GE69_9FLAO</name>
<dbReference type="EMBL" id="WJYA01000004">
    <property type="protein sequence ID" value="MTE26149.1"/>
    <property type="molecule type" value="Genomic_DNA"/>
</dbReference>
<evidence type="ECO:0000259" key="1">
    <source>
        <dbReference type="Pfam" id="PF12867"/>
    </source>
</evidence>
<dbReference type="Proteomes" id="UP000447545">
    <property type="component" value="Unassembled WGS sequence"/>
</dbReference>
<dbReference type="Gene3D" id="1.20.120.450">
    <property type="entry name" value="dinb family like domain"/>
    <property type="match status" value="1"/>
</dbReference>
<proteinExistence type="predicted"/>
<dbReference type="RefSeq" id="WP_155087988.1">
    <property type="nucleotide sequence ID" value="NZ_WJYA01000004.1"/>
</dbReference>
<dbReference type="InterPro" id="IPR034660">
    <property type="entry name" value="DinB/YfiT-like"/>
</dbReference>